<sequence length="65" mass="7617">MKYIWIVLLLLLGITMVVKPDLLWKIEHFWDVKNGEPSELYIALMRVMGTFCIIGSIIFFIALFI</sequence>
<accession>A0A1Y4T1Y0</accession>
<organism evidence="3 4">
    <name type="scientific">Massilimicrobiota timonensis</name>
    <dbReference type="NCBI Taxonomy" id="1776392"/>
    <lineage>
        <taxon>Bacteria</taxon>
        <taxon>Bacillati</taxon>
        <taxon>Bacillota</taxon>
        <taxon>Erysipelotrichia</taxon>
        <taxon>Erysipelotrichales</taxon>
        <taxon>Erysipelotrichaceae</taxon>
        <taxon>Massilimicrobiota</taxon>
    </lineage>
</organism>
<dbReference type="AlphaFoldDB" id="A0A1Y4T1Y0"/>
<dbReference type="InterPro" id="IPR045679">
    <property type="entry name" value="DUF6199"/>
</dbReference>
<dbReference type="OrthoDB" id="2056752at2"/>
<feature type="domain" description="DUF6199" evidence="2">
    <location>
        <begin position="6"/>
        <end position="62"/>
    </location>
</feature>
<reference evidence="3 4" key="1">
    <citation type="journal article" date="2018" name="BMC Genomics">
        <title>Whole genome sequencing and function prediction of 133 gut anaerobes isolated from chicken caecum in pure cultures.</title>
        <authorList>
            <person name="Medvecky M."/>
            <person name="Cejkova D."/>
            <person name="Polansky O."/>
            <person name="Karasova D."/>
            <person name="Kubasova T."/>
            <person name="Cizek A."/>
            <person name="Rychlik I."/>
        </authorList>
    </citation>
    <scope>NUCLEOTIDE SEQUENCE [LARGE SCALE GENOMIC DNA]</scope>
    <source>
        <strain evidence="3 4">An13</strain>
    </source>
</reference>
<dbReference type="RefSeq" id="WP_087357006.1">
    <property type="nucleotide sequence ID" value="NZ_NFLJ01000003.1"/>
</dbReference>
<dbReference type="EMBL" id="NFLJ01000003">
    <property type="protein sequence ID" value="OUQ36198.1"/>
    <property type="molecule type" value="Genomic_DNA"/>
</dbReference>
<keyword evidence="1" id="KW-0812">Transmembrane</keyword>
<evidence type="ECO:0000313" key="4">
    <source>
        <dbReference type="Proteomes" id="UP000195305"/>
    </source>
</evidence>
<feature type="transmembrane region" description="Helical" evidence="1">
    <location>
        <begin position="41"/>
        <end position="64"/>
    </location>
</feature>
<comment type="caution">
    <text evidence="3">The sequence shown here is derived from an EMBL/GenBank/DDBJ whole genome shotgun (WGS) entry which is preliminary data.</text>
</comment>
<evidence type="ECO:0000313" key="3">
    <source>
        <dbReference type="EMBL" id="OUQ36198.1"/>
    </source>
</evidence>
<dbReference type="Pfam" id="PF19701">
    <property type="entry name" value="DUF6199"/>
    <property type="match status" value="1"/>
</dbReference>
<dbReference type="Proteomes" id="UP000195305">
    <property type="component" value="Unassembled WGS sequence"/>
</dbReference>
<evidence type="ECO:0000256" key="1">
    <source>
        <dbReference type="SAM" id="Phobius"/>
    </source>
</evidence>
<evidence type="ECO:0000259" key="2">
    <source>
        <dbReference type="Pfam" id="PF19701"/>
    </source>
</evidence>
<keyword evidence="1" id="KW-1133">Transmembrane helix</keyword>
<keyword evidence="4" id="KW-1185">Reference proteome</keyword>
<proteinExistence type="predicted"/>
<keyword evidence="1" id="KW-0472">Membrane</keyword>
<gene>
    <name evidence="3" type="ORF">B5E75_01340</name>
</gene>
<name>A0A1Y4T1Y0_9FIRM</name>
<protein>
    <submittedName>
        <fullName evidence="3">Nickel ABC transporter permease</fullName>
    </submittedName>
</protein>